<dbReference type="InterPro" id="IPR027266">
    <property type="entry name" value="TrmE/GcvT-like"/>
</dbReference>
<dbReference type="SUPFAM" id="SSF103025">
    <property type="entry name" value="Folate-binding domain"/>
    <property type="match status" value="1"/>
</dbReference>
<dbReference type="Gene3D" id="3.30.70.1520">
    <property type="entry name" value="Heterotetrameric sarcosine oxidase"/>
    <property type="match status" value="1"/>
</dbReference>
<organism evidence="1 2">
    <name type="scientific">Granulosicoccus antarcticus IMCC3135</name>
    <dbReference type="NCBI Taxonomy" id="1192854"/>
    <lineage>
        <taxon>Bacteria</taxon>
        <taxon>Pseudomonadati</taxon>
        <taxon>Pseudomonadota</taxon>
        <taxon>Gammaproteobacteria</taxon>
        <taxon>Chromatiales</taxon>
        <taxon>Granulosicoccaceae</taxon>
        <taxon>Granulosicoccus</taxon>
    </lineage>
</organism>
<protein>
    <recommendedName>
        <fullName evidence="3">Sarcosine oxidase subunit gamma</fullName>
    </recommendedName>
</protein>
<dbReference type="Gene3D" id="3.30.1360.120">
    <property type="entry name" value="Probable tRNA modification gtpase trme, domain 1"/>
    <property type="match status" value="1"/>
</dbReference>
<evidence type="ECO:0000313" key="2">
    <source>
        <dbReference type="Proteomes" id="UP000250079"/>
    </source>
</evidence>
<dbReference type="RefSeq" id="WP_157736313.1">
    <property type="nucleotide sequence ID" value="NZ_CP018632.1"/>
</dbReference>
<dbReference type="Proteomes" id="UP000250079">
    <property type="component" value="Chromosome"/>
</dbReference>
<name>A0A2Z2P2R5_9GAMM</name>
<keyword evidence="2" id="KW-1185">Reference proteome</keyword>
<evidence type="ECO:0000313" key="1">
    <source>
        <dbReference type="EMBL" id="ASJ75660.1"/>
    </source>
</evidence>
<dbReference type="AlphaFoldDB" id="A0A2Z2P2R5"/>
<dbReference type="KEGG" id="gai:IMCC3135_28040"/>
<proteinExistence type="predicted"/>
<evidence type="ECO:0008006" key="3">
    <source>
        <dbReference type="Google" id="ProtNLM"/>
    </source>
</evidence>
<dbReference type="OrthoDB" id="9814782at2"/>
<gene>
    <name evidence="1" type="ORF">IMCC3135_28040</name>
</gene>
<accession>A0A2Z2P2R5</accession>
<reference evidence="1 2" key="1">
    <citation type="submission" date="2016-12" db="EMBL/GenBank/DDBJ databases">
        <authorList>
            <person name="Song W.-J."/>
            <person name="Kurnit D.M."/>
        </authorList>
    </citation>
    <scope>NUCLEOTIDE SEQUENCE [LARGE SCALE GENOMIC DNA]</scope>
    <source>
        <strain evidence="1 2">IMCC3135</strain>
    </source>
</reference>
<sequence>MAEITLKAVSALSGFDTRIGDTRLVAIENLDILSIALPRSMQAEPPVDTRSALNNRMQEAFGIALPDPGKLNSTDETTTLMGLQSDQWFMTTNKQAIDPVKSFKSVLADTAYLTDQSDSWAILEISGPNAQAALERICLLDLASDVFDDKKVARTAMEHLSVIIHRPELTRFRLYSPRSSAQSFLHAVQLSLQNVS</sequence>
<dbReference type="EMBL" id="CP018632">
    <property type="protein sequence ID" value="ASJ75660.1"/>
    <property type="molecule type" value="Genomic_DNA"/>
</dbReference>